<dbReference type="Gene3D" id="3.30.40.10">
    <property type="entry name" value="Zinc/RING finger domain, C3HC4 (zinc finger)"/>
    <property type="match status" value="1"/>
</dbReference>
<dbReference type="Proteomes" id="UP000007797">
    <property type="component" value="Unassembled WGS sequence"/>
</dbReference>
<keyword evidence="3" id="KW-0862">Zinc</keyword>
<keyword evidence="2 4" id="KW-0863">Zinc-finger</keyword>
<dbReference type="PROSITE" id="PS50089">
    <property type="entry name" value="ZF_RING_2"/>
    <property type="match status" value="1"/>
</dbReference>
<dbReference type="PANTHER" id="PTHR12109">
    <property type="entry name" value="RING FINGER PROTEIN 141-RELATED"/>
    <property type="match status" value="1"/>
</dbReference>
<evidence type="ECO:0000256" key="2">
    <source>
        <dbReference type="ARBA" id="ARBA00022771"/>
    </source>
</evidence>
<evidence type="ECO:0000256" key="1">
    <source>
        <dbReference type="ARBA" id="ARBA00022723"/>
    </source>
</evidence>
<dbReference type="SMART" id="SM00184">
    <property type="entry name" value="RING"/>
    <property type="match status" value="1"/>
</dbReference>
<keyword evidence="8" id="KW-1185">Reference proteome</keyword>
<gene>
    <name evidence="7" type="ORF">DFA_03038</name>
</gene>
<evidence type="ECO:0000259" key="6">
    <source>
        <dbReference type="PROSITE" id="PS50089"/>
    </source>
</evidence>
<dbReference type="PROSITE" id="PS00518">
    <property type="entry name" value="ZF_RING_1"/>
    <property type="match status" value="1"/>
</dbReference>
<dbReference type="OMA" id="TETILWK"/>
<evidence type="ECO:0000256" key="5">
    <source>
        <dbReference type="SAM" id="MobiDB-lite"/>
    </source>
</evidence>
<dbReference type="AlphaFoldDB" id="F4PGG0"/>
<name>F4PGG0_CACFS</name>
<feature type="region of interest" description="Disordered" evidence="5">
    <location>
        <begin position="60"/>
        <end position="80"/>
    </location>
</feature>
<dbReference type="SUPFAM" id="SSF57850">
    <property type="entry name" value="RING/U-box"/>
    <property type="match status" value="1"/>
</dbReference>
<dbReference type="OrthoDB" id="18818at2759"/>
<dbReference type="STRING" id="1054147.F4PGG0"/>
<dbReference type="EMBL" id="GL883006">
    <property type="protein sequence ID" value="EGG24794.1"/>
    <property type="molecule type" value="Genomic_DNA"/>
</dbReference>
<dbReference type="InterPro" id="IPR047126">
    <property type="entry name" value="RNF141-like"/>
</dbReference>
<organism evidence="7 8">
    <name type="scientific">Cavenderia fasciculata</name>
    <name type="common">Slime mold</name>
    <name type="synonym">Dictyostelium fasciculatum</name>
    <dbReference type="NCBI Taxonomy" id="261658"/>
    <lineage>
        <taxon>Eukaryota</taxon>
        <taxon>Amoebozoa</taxon>
        <taxon>Evosea</taxon>
        <taxon>Eumycetozoa</taxon>
        <taxon>Dictyostelia</taxon>
        <taxon>Acytosteliales</taxon>
        <taxon>Cavenderiaceae</taxon>
        <taxon>Cavenderia</taxon>
    </lineage>
</organism>
<dbReference type="KEGG" id="dfa:DFA_03038"/>
<sequence>MGANKSKAKNINELQSDIQHSNELLKTIKDKSGYIIQLKLDSTSGGVDLLKDVQLWKFSSSNSSTSTSSTGNSGKNTDTTPLSVLKYNQYYHFRGQVVEFLETSNSGQPTVFETKTKGGDIDYDEDEYDHECPVCLENEATCVAPCMHKFCNQCINQWRTKQKSCPICISPFSDDLDFELIDAPKEEELLHFFKTMVLKK</sequence>
<dbReference type="InterPro" id="IPR017907">
    <property type="entry name" value="Znf_RING_CS"/>
</dbReference>
<dbReference type="GO" id="GO:0008270">
    <property type="term" value="F:zinc ion binding"/>
    <property type="evidence" value="ECO:0007669"/>
    <property type="project" value="UniProtKB-KW"/>
</dbReference>
<evidence type="ECO:0000256" key="3">
    <source>
        <dbReference type="ARBA" id="ARBA00022833"/>
    </source>
</evidence>
<evidence type="ECO:0000313" key="8">
    <source>
        <dbReference type="Proteomes" id="UP000007797"/>
    </source>
</evidence>
<dbReference type="RefSeq" id="XP_004362645.1">
    <property type="nucleotide sequence ID" value="XM_004362588.1"/>
</dbReference>
<evidence type="ECO:0000256" key="4">
    <source>
        <dbReference type="PROSITE-ProRule" id="PRU00175"/>
    </source>
</evidence>
<protein>
    <recommendedName>
        <fullName evidence="6">RING-type domain-containing protein</fullName>
    </recommendedName>
</protein>
<evidence type="ECO:0000313" key="7">
    <source>
        <dbReference type="EMBL" id="EGG24794.1"/>
    </source>
</evidence>
<feature type="domain" description="RING-type" evidence="6">
    <location>
        <begin position="132"/>
        <end position="168"/>
    </location>
</feature>
<accession>F4PGG0</accession>
<keyword evidence="1" id="KW-0479">Metal-binding</keyword>
<dbReference type="GeneID" id="14877251"/>
<dbReference type="InterPro" id="IPR001841">
    <property type="entry name" value="Znf_RING"/>
</dbReference>
<proteinExistence type="predicted"/>
<reference evidence="8" key="1">
    <citation type="journal article" date="2011" name="Genome Res.">
        <title>Phylogeny-wide analysis of social amoeba genomes highlights ancient origins for complex intercellular communication.</title>
        <authorList>
            <person name="Heidel A.J."/>
            <person name="Lawal H.M."/>
            <person name="Felder M."/>
            <person name="Schilde C."/>
            <person name="Helps N.R."/>
            <person name="Tunggal B."/>
            <person name="Rivero F."/>
            <person name="John U."/>
            <person name="Schleicher M."/>
            <person name="Eichinger L."/>
            <person name="Platzer M."/>
            <person name="Noegel A.A."/>
            <person name="Schaap P."/>
            <person name="Gloeckner G."/>
        </authorList>
    </citation>
    <scope>NUCLEOTIDE SEQUENCE [LARGE SCALE GENOMIC DNA]</scope>
    <source>
        <strain evidence="8">SH3</strain>
    </source>
</reference>
<dbReference type="Pfam" id="PF13920">
    <property type="entry name" value="zf-C3HC4_3"/>
    <property type="match status" value="1"/>
</dbReference>
<dbReference type="InterPro" id="IPR013083">
    <property type="entry name" value="Znf_RING/FYVE/PHD"/>
</dbReference>